<dbReference type="Gene3D" id="3.40.630.30">
    <property type="match status" value="1"/>
</dbReference>
<accession>A0A4U0S9L8</accession>
<dbReference type="RefSeq" id="WP_136727842.1">
    <property type="nucleotide sequence ID" value="NZ_SUMC01000044.1"/>
</dbReference>
<protein>
    <submittedName>
        <fullName evidence="2">GNAT family N-acetyltransferase</fullName>
    </submittedName>
</protein>
<name>A0A4U0S9L8_9ACTN</name>
<organism evidence="2 3">
    <name type="scientific">Actinacidiphila oryziradicis</name>
    <dbReference type="NCBI Taxonomy" id="2571141"/>
    <lineage>
        <taxon>Bacteria</taxon>
        <taxon>Bacillati</taxon>
        <taxon>Actinomycetota</taxon>
        <taxon>Actinomycetes</taxon>
        <taxon>Kitasatosporales</taxon>
        <taxon>Streptomycetaceae</taxon>
        <taxon>Actinacidiphila</taxon>
    </lineage>
</organism>
<dbReference type="InterPro" id="IPR016181">
    <property type="entry name" value="Acyl_CoA_acyltransferase"/>
</dbReference>
<dbReference type="GO" id="GO:0016747">
    <property type="term" value="F:acyltransferase activity, transferring groups other than amino-acyl groups"/>
    <property type="evidence" value="ECO:0007669"/>
    <property type="project" value="InterPro"/>
</dbReference>
<feature type="domain" description="N-acetyltransferase" evidence="1">
    <location>
        <begin position="6"/>
        <end position="153"/>
    </location>
</feature>
<evidence type="ECO:0000313" key="2">
    <source>
        <dbReference type="EMBL" id="TKA04917.1"/>
    </source>
</evidence>
<reference evidence="2 3" key="1">
    <citation type="submission" date="2019-04" db="EMBL/GenBank/DDBJ databases">
        <title>Streptomyces oryziradicis sp. nov., a novel actinomycete isolated from rhizosphere soil of rice (Oryza sativa L.).</title>
        <authorList>
            <person name="Li C."/>
        </authorList>
    </citation>
    <scope>NUCLEOTIDE SEQUENCE [LARGE SCALE GENOMIC DNA]</scope>
    <source>
        <strain evidence="2 3">NEAU-C40</strain>
    </source>
</reference>
<proteinExistence type="predicted"/>
<dbReference type="InterPro" id="IPR000182">
    <property type="entry name" value="GNAT_dom"/>
</dbReference>
<keyword evidence="3" id="KW-1185">Reference proteome</keyword>
<dbReference type="Proteomes" id="UP000305778">
    <property type="component" value="Unassembled WGS sequence"/>
</dbReference>
<dbReference type="EMBL" id="SUMC01000044">
    <property type="protein sequence ID" value="TKA04917.1"/>
    <property type="molecule type" value="Genomic_DNA"/>
</dbReference>
<keyword evidence="2" id="KW-0808">Transferase</keyword>
<dbReference type="AlphaFoldDB" id="A0A4U0S9L8"/>
<gene>
    <name evidence="2" type="ORF">FCI23_33530</name>
</gene>
<comment type="caution">
    <text evidence="2">The sequence shown here is derived from an EMBL/GenBank/DDBJ whole genome shotgun (WGS) entry which is preliminary data.</text>
</comment>
<sequence>MTAPALATREARPGDWPLVDAFHQRCSTENLHRRWGRTVIGRRDWDRLRSAATCWITTAAGNGEVIALTSLGPLRHEPGCVDLGLQVADAHHGSGIGTALAHRAACQARAAGAYTLAVYTQATNAAMLAVLRSLGATRERRDGSHLDVRLPLHRLSPSRRLLCCHRDQEAPTCLNLPRPPR</sequence>
<dbReference type="PROSITE" id="PS51186">
    <property type="entry name" value="GNAT"/>
    <property type="match status" value="1"/>
</dbReference>
<dbReference type="OrthoDB" id="4300473at2"/>
<evidence type="ECO:0000259" key="1">
    <source>
        <dbReference type="PROSITE" id="PS51186"/>
    </source>
</evidence>
<evidence type="ECO:0000313" key="3">
    <source>
        <dbReference type="Proteomes" id="UP000305778"/>
    </source>
</evidence>
<dbReference type="SUPFAM" id="SSF55729">
    <property type="entry name" value="Acyl-CoA N-acyltransferases (Nat)"/>
    <property type="match status" value="1"/>
</dbReference>
<dbReference type="Pfam" id="PF00583">
    <property type="entry name" value="Acetyltransf_1"/>
    <property type="match status" value="1"/>
</dbReference>